<dbReference type="PIRSF" id="PIRSF000137">
    <property type="entry name" value="Alcohol_oxidase"/>
    <property type="match status" value="1"/>
</dbReference>
<keyword evidence="6" id="KW-1185">Reference proteome</keyword>
<name>A0A1L9SJN7_9EURO</name>
<dbReference type="Pfam" id="PF05199">
    <property type="entry name" value="GMC_oxred_C"/>
    <property type="match status" value="1"/>
</dbReference>
<feature type="binding site" evidence="2">
    <location>
        <position position="232"/>
    </location>
    <ligand>
        <name>FAD</name>
        <dbReference type="ChEBI" id="CHEBI:57692"/>
    </ligand>
</feature>
<evidence type="ECO:0000313" key="6">
    <source>
        <dbReference type="Proteomes" id="UP000184188"/>
    </source>
</evidence>
<dbReference type="Gene3D" id="3.30.560.10">
    <property type="entry name" value="Glucose Oxidase, domain 3"/>
    <property type="match status" value="1"/>
</dbReference>
<dbReference type="STRING" id="1073090.A0A1L9SJN7"/>
<dbReference type="GeneID" id="34614290"/>
<gene>
    <name evidence="5" type="ORF">ASPZODRAFT_2129226</name>
</gene>
<dbReference type="PROSITE" id="PS00623">
    <property type="entry name" value="GMC_OXRED_1"/>
    <property type="match status" value="1"/>
</dbReference>
<keyword evidence="2 3" id="KW-0274">FAD</keyword>
<feature type="binding site" evidence="2">
    <location>
        <position position="515"/>
    </location>
    <ligand>
        <name>substrate</name>
    </ligand>
</feature>
<evidence type="ECO:0000259" key="4">
    <source>
        <dbReference type="PROSITE" id="PS00623"/>
    </source>
</evidence>
<proteinExistence type="inferred from homology"/>
<evidence type="ECO:0000313" key="5">
    <source>
        <dbReference type="EMBL" id="OJJ47408.1"/>
    </source>
</evidence>
<dbReference type="VEuPathDB" id="FungiDB:ASPZODRAFT_2129226"/>
<evidence type="ECO:0000256" key="3">
    <source>
        <dbReference type="RuleBase" id="RU003968"/>
    </source>
</evidence>
<dbReference type="Proteomes" id="UP000184188">
    <property type="component" value="Unassembled WGS sequence"/>
</dbReference>
<dbReference type="InterPro" id="IPR000172">
    <property type="entry name" value="GMC_OxRdtase_N"/>
</dbReference>
<comment type="cofactor">
    <cofactor evidence="2">
        <name>FAD</name>
        <dbReference type="ChEBI" id="CHEBI:57692"/>
    </cofactor>
</comment>
<dbReference type="SUPFAM" id="SSF54373">
    <property type="entry name" value="FAD-linked reductases, C-terminal domain"/>
    <property type="match status" value="1"/>
</dbReference>
<evidence type="ECO:0000256" key="1">
    <source>
        <dbReference type="ARBA" id="ARBA00010790"/>
    </source>
</evidence>
<dbReference type="InterPro" id="IPR012132">
    <property type="entry name" value="GMC_OxRdtase"/>
</dbReference>
<dbReference type="InterPro" id="IPR036188">
    <property type="entry name" value="FAD/NAD-bd_sf"/>
</dbReference>
<sequence length="598" mass="64923">MSTVNIIDLLTNPFDVIIIGGGTAGLVLATRLSEEPGVQVGVIEAGSFRLDDPKQPDYDWNFESIPQAGTSEKAYHLPRGKMLGGSSGINFMSYNRPCAEGLNDWAEKLGIKGWRWSALVPYFKQSENLEPVINTSATDCPVNLEAHGINGPIHASIGSWQPPIEESLLAAFDEAAHLPRPVEPYSGDHLGFYRSLFTINRTSKPVRSYAAKGYFASVMGRPNLKVLENAQVCRFILSDASDGTLDAEGVGFHHMGKRHVVSAKRGLILSAGSFQGPQLLELSGIGDPHVLEQAGIVCRVANVDVGNNLQEHTMYPSLYAKHHSGALSGSLSLMGFIPYSSHADKMDTTISRIFSTSTVNSGGLAQQNINYQRQQQEVIASRMQSPRSANIQFIGIPAYFNTSTGHQNFTKVMSSPPVGYYPCYSIFVSNMYPVSRGEVHVWTSNPLDAPAIDPGFLSHPVDVDFLATGTVFVDQVFQSKLLNGKIGRRVSPPAGLDLADLEEARRFVRDNIMPYHHPLGTCAIGQVVDERLRVKGVRRLRVVDASVMPMQVSATIMATVYAIAERASDIIKEALELGGSTACDAMGGCLIEGFGIHM</sequence>
<evidence type="ECO:0000256" key="2">
    <source>
        <dbReference type="PIRSR" id="PIRSR000137-2"/>
    </source>
</evidence>
<dbReference type="SUPFAM" id="SSF51905">
    <property type="entry name" value="FAD/NAD(P)-binding domain"/>
    <property type="match status" value="1"/>
</dbReference>
<organism evidence="5 6">
    <name type="scientific">Penicilliopsis zonata CBS 506.65</name>
    <dbReference type="NCBI Taxonomy" id="1073090"/>
    <lineage>
        <taxon>Eukaryota</taxon>
        <taxon>Fungi</taxon>
        <taxon>Dikarya</taxon>
        <taxon>Ascomycota</taxon>
        <taxon>Pezizomycotina</taxon>
        <taxon>Eurotiomycetes</taxon>
        <taxon>Eurotiomycetidae</taxon>
        <taxon>Eurotiales</taxon>
        <taxon>Aspergillaceae</taxon>
        <taxon>Penicilliopsis</taxon>
    </lineage>
</organism>
<comment type="similarity">
    <text evidence="1 3">Belongs to the GMC oxidoreductase family.</text>
</comment>
<accession>A0A1L9SJN7</accession>
<dbReference type="Gene3D" id="3.50.50.60">
    <property type="entry name" value="FAD/NAD(P)-binding domain"/>
    <property type="match status" value="1"/>
</dbReference>
<dbReference type="Pfam" id="PF00732">
    <property type="entry name" value="GMC_oxred_N"/>
    <property type="match status" value="1"/>
</dbReference>
<protein>
    <recommendedName>
        <fullName evidence="4">Glucose-methanol-choline oxidoreductase N-terminal domain-containing protein</fullName>
    </recommendedName>
</protein>
<feature type="domain" description="Glucose-methanol-choline oxidoreductase N-terminal" evidence="4">
    <location>
        <begin position="80"/>
        <end position="103"/>
    </location>
</feature>
<dbReference type="OrthoDB" id="269227at2759"/>
<dbReference type="PANTHER" id="PTHR11552">
    <property type="entry name" value="GLUCOSE-METHANOL-CHOLINE GMC OXIDOREDUCTASE"/>
    <property type="match status" value="1"/>
</dbReference>
<dbReference type="GO" id="GO:0016614">
    <property type="term" value="F:oxidoreductase activity, acting on CH-OH group of donors"/>
    <property type="evidence" value="ECO:0007669"/>
    <property type="project" value="InterPro"/>
</dbReference>
<dbReference type="EMBL" id="KV878341">
    <property type="protein sequence ID" value="OJJ47408.1"/>
    <property type="molecule type" value="Genomic_DNA"/>
</dbReference>
<dbReference type="InterPro" id="IPR007867">
    <property type="entry name" value="GMC_OxRtase_C"/>
</dbReference>
<dbReference type="PANTHER" id="PTHR11552:SF210">
    <property type="entry name" value="GLUCOSE-METHANOL-CHOLINE OXIDOREDUCTASE N-TERMINAL DOMAIN-CONTAINING PROTEIN-RELATED"/>
    <property type="match status" value="1"/>
</dbReference>
<dbReference type="AlphaFoldDB" id="A0A1L9SJN7"/>
<reference evidence="6" key="1">
    <citation type="journal article" date="2017" name="Genome Biol.">
        <title>Comparative genomics reveals high biological diversity and specific adaptations in the industrially and medically important fungal genus Aspergillus.</title>
        <authorList>
            <person name="de Vries R.P."/>
            <person name="Riley R."/>
            <person name="Wiebenga A."/>
            <person name="Aguilar-Osorio G."/>
            <person name="Amillis S."/>
            <person name="Uchima C.A."/>
            <person name="Anderluh G."/>
            <person name="Asadollahi M."/>
            <person name="Askin M."/>
            <person name="Barry K."/>
            <person name="Battaglia E."/>
            <person name="Bayram O."/>
            <person name="Benocci T."/>
            <person name="Braus-Stromeyer S.A."/>
            <person name="Caldana C."/>
            <person name="Canovas D."/>
            <person name="Cerqueira G.C."/>
            <person name="Chen F."/>
            <person name="Chen W."/>
            <person name="Choi C."/>
            <person name="Clum A."/>
            <person name="Dos Santos R.A."/>
            <person name="Damasio A.R."/>
            <person name="Diallinas G."/>
            <person name="Emri T."/>
            <person name="Fekete E."/>
            <person name="Flipphi M."/>
            <person name="Freyberg S."/>
            <person name="Gallo A."/>
            <person name="Gournas C."/>
            <person name="Habgood R."/>
            <person name="Hainaut M."/>
            <person name="Harispe M.L."/>
            <person name="Henrissat B."/>
            <person name="Hilden K.S."/>
            <person name="Hope R."/>
            <person name="Hossain A."/>
            <person name="Karabika E."/>
            <person name="Karaffa L."/>
            <person name="Karanyi Z."/>
            <person name="Krasevec N."/>
            <person name="Kuo A."/>
            <person name="Kusch H."/>
            <person name="LaButti K."/>
            <person name="Lagendijk E.L."/>
            <person name="Lapidus A."/>
            <person name="Levasseur A."/>
            <person name="Lindquist E."/>
            <person name="Lipzen A."/>
            <person name="Logrieco A.F."/>
            <person name="MacCabe A."/>
            <person name="Maekelae M.R."/>
            <person name="Malavazi I."/>
            <person name="Melin P."/>
            <person name="Meyer V."/>
            <person name="Mielnichuk N."/>
            <person name="Miskei M."/>
            <person name="Molnar A.P."/>
            <person name="Mule G."/>
            <person name="Ngan C.Y."/>
            <person name="Orejas M."/>
            <person name="Orosz E."/>
            <person name="Ouedraogo J.P."/>
            <person name="Overkamp K.M."/>
            <person name="Park H.-S."/>
            <person name="Perrone G."/>
            <person name="Piumi F."/>
            <person name="Punt P.J."/>
            <person name="Ram A.F."/>
            <person name="Ramon A."/>
            <person name="Rauscher S."/>
            <person name="Record E."/>
            <person name="Riano-Pachon D.M."/>
            <person name="Robert V."/>
            <person name="Roehrig J."/>
            <person name="Ruller R."/>
            <person name="Salamov A."/>
            <person name="Salih N.S."/>
            <person name="Samson R.A."/>
            <person name="Sandor E."/>
            <person name="Sanguinetti M."/>
            <person name="Schuetze T."/>
            <person name="Sepcic K."/>
            <person name="Shelest E."/>
            <person name="Sherlock G."/>
            <person name="Sophianopoulou V."/>
            <person name="Squina F.M."/>
            <person name="Sun H."/>
            <person name="Susca A."/>
            <person name="Todd R.B."/>
            <person name="Tsang A."/>
            <person name="Unkles S.E."/>
            <person name="van de Wiele N."/>
            <person name="van Rossen-Uffink D."/>
            <person name="Oliveira J.V."/>
            <person name="Vesth T.C."/>
            <person name="Visser J."/>
            <person name="Yu J.-H."/>
            <person name="Zhou M."/>
            <person name="Andersen M.R."/>
            <person name="Archer D.B."/>
            <person name="Baker S.E."/>
            <person name="Benoit I."/>
            <person name="Brakhage A.A."/>
            <person name="Braus G.H."/>
            <person name="Fischer R."/>
            <person name="Frisvad J.C."/>
            <person name="Goldman G.H."/>
            <person name="Houbraken J."/>
            <person name="Oakley B."/>
            <person name="Pocsi I."/>
            <person name="Scazzocchio C."/>
            <person name="Seiboth B."/>
            <person name="vanKuyk P.A."/>
            <person name="Wortman J."/>
            <person name="Dyer P.S."/>
            <person name="Grigoriev I.V."/>
        </authorList>
    </citation>
    <scope>NUCLEOTIDE SEQUENCE [LARGE SCALE GENOMIC DNA]</scope>
    <source>
        <strain evidence="6">CBS 506.65</strain>
    </source>
</reference>
<keyword evidence="3" id="KW-0285">Flavoprotein</keyword>
<dbReference type="GO" id="GO:0050660">
    <property type="term" value="F:flavin adenine dinucleotide binding"/>
    <property type="evidence" value="ECO:0007669"/>
    <property type="project" value="InterPro"/>
</dbReference>
<dbReference type="RefSeq" id="XP_022581918.1">
    <property type="nucleotide sequence ID" value="XM_022727826.1"/>
</dbReference>